<keyword evidence="3" id="KW-1185">Reference proteome</keyword>
<proteinExistence type="predicted"/>
<accession>A0ABQ6ADN6</accession>
<keyword evidence="1" id="KW-0812">Transmembrane</keyword>
<evidence type="ECO:0000313" key="2">
    <source>
        <dbReference type="EMBL" id="GLR74544.1"/>
    </source>
</evidence>
<organism evidence="2 3">
    <name type="scientific">Aliivibrio sifiae</name>
    <dbReference type="NCBI Taxonomy" id="566293"/>
    <lineage>
        <taxon>Bacteria</taxon>
        <taxon>Pseudomonadati</taxon>
        <taxon>Pseudomonadota</taxon>
        <taxon>Gammaproteobacteria</taxon>
        <taxon>Vibrionales</taxon>
        <taxon>Vibrionaceae</taxon>
        <taxon>Aliivibrio</taxon>
    </lineage>
</organism>
<protein>
    <recommendedName>
        <fullName evidence="4">Copper resistance protein</fullName>
    </recommendedName>
</protein>
<keyword evidence="1" id="KW-1133">Transmembrane helix</keyword>
<reference evidence="3" key="1">
    <citation type="journal article" date="2019" name="Int. J. Syst. Evol. Microbiol.">
        <title>The Global Catalogue of Microorganisms (GCM) 10K type strain sequencing project: providing services to taxonomists for standard genome sequencing and annotation.</title>
        <authorList>
            <consortium name="The Broad Institute Genomics Platform"/>
            <consortium name="The Broad Institute Genome Sequencing Center for Infectious Disease"/>
            <person name="Wu L."/>
            <person name="Ma J."/>
        </authorList>
    </citation>
    <scope>NUCLEOTIDE SEQUENCE [LARGE SCALE GENOMIC DNA]</scope>
    <source>
        <strain evidence="3">NBRC 105001</strain>
    </source>
</reference>
<evidence type="ECO:0008006" key="4">
    <source>
        <dbReference type="Google" id="ProtNLM"/>
    </source>
</evidence>
<feature type="transmembrane region" description="Helical" evidence="1">
    <location>
        <begin position="91"/>
        <end position="112"/>
    </location>
</feature>
<dbReference type="Proteomes" id="UP001156660">
    <property type="component" value="Unassembled WGS sequence"/>
</dbReference>
<gene>
    <name evidence="2" type="ORF">GCM10007855_14180</name>
</gene>
<dbReference type="EMBL" id="BSOU01000003">
    <property type="protein sequence ID" value="GLR74544.1"/>
    <property type="molecule type" value="Genomic_DNA"/>
</dbReference>
<sequence length="134" mass="15152">MIFMTALISNRDKKFRAKLLLGFVLLSVFICFSQLVGATSSCKDHLIEAQARAHQLDSAIDSGAQTVAQKCDLVEHLLSFENSMHDLLLCAWLLLGIALLVIPLLHAPPLFVEPIERQVQKVRRRHLRFCVFLE</sequence>
<name>A0ABQ6ADN6_9GAMM</name>
<evidence type="ECO:0000313" key="3">
    <source>
        <dbReference type="Proteomes" id="UP001156660"/>
    </source>
</evidence>
<evidence type="ECO:0000256" key="1">
    <source>
        <dbReference type="SAM" id="Phobius"/>
    </source>
</evidence>
<comment type="caution">
    <text evidence="2">The sequence shown here is derived from an EMBL/GenBank/DDBJ whole genome shotgun (WGS) entry which is preliminary data.</text>
</comment>
<keyword evidence="1" id="KW-0472">Membrane</keyword>